<evidence type="ECO:0000313" key="1">
    <source>
        <dbReference type="EMBL" id="CAF1062039.1"/>
    </source>
</evidence>
<keyword evidence="2" id="KW-1185">Reference proteome</keyword>
<dbReference type="EMBL" id="CAJNOC010005786">
    <property type="protein sequence ID" value="CAF1062039.1"/>
    <property type="molecule type" value="Genomic_DNA"/>
</dbReference>
<gene>
    <name evidence="1" type="ORF">OXX778_LOCUS19330</name>
</gene>
<evidence type="ECO:0000313" key="2">
    <source>
        <dbReference type="Proteomes" id="UP000663879"/>
    </source>
</evidence>
<comment type="caution">
    <text evidence="1">The sequence shown here is derived from an EMBL/GenBank/DDBJ whole genome shotgun (WGS) entry which is preliminary data.</text>
</comment>
<dbReference type="OrthoDB" id="10424005at2759"/>
<accession>A0A814L9L7</accession>
<proteinExistence type="predicted"/>
<sequence length="364" mass="42925">MSKKNFKYLLGAGLVFYGYLYTYNNSKNVHLTNKHNLLVYLQLNTEQTALLNKQIANFTNKNLTSQIQDSDSILENINKNTSRVKLNLNLHKDINHNDHFAEISSDWVKINKEKWKPDFMNIKFRIDENWFKFYDDIKIDPIDQNFKLNFEQLKSSNLIHESEDLINSVANEPYILKALEILINDKSKLETLGTPICFSFLYFNSYDRDNKLAKIRVEGQLKNADFYISMERGQFENLSLVYDLDERLFSKRILPIIKNDPFELIKKRSNSKECFEIFKQIDLNRIIEAKVKNDNRTVNTLGEPIEFKYEIDEKFDVVNSSELAIKVYADGRLNRAELIINIQKDAQKWKVVDTKFKILWNSTN</sequence>
<name>A0A814L9L7_9BILA</name>
<organism evidence="1 2">
    <name type="scientific">Brachionus calyciflorus</name>
    <dbReference type="NCBI Taxonomy" id="104777"/>
    <lineage>
        <taxon>Eukaryota</taxon>
        <taxon>Metazoa</taxon>
        <taxon>Spiralia</taxon>
        <taxon>Gnathifera</taxon>
        <taxon>Rotifera</taxon>
        <taxon>Eurotatoria</taxon>
        <taxon>Monogononta</taxon>
        <taxon>Pseudotrocha</taxon>
        <taxon>Ploima</taxon>
        <taxon>Brachionidae</taxon>
        <taxon>Brachionus</taxon>
    </lineage>
</organism>
<reference evidence="1" key="1">
    <citation type="submission" date="2021-02" db="EMBL/GenBank/DDBJ databases">
        <authorList>
            <person name="Nowell W R."/>
        </authorList>
    </citation>
    <scope>NUCLEOTIDE SEQUENCE</scope>
    <source>
        <strain evidence="1">Ploen Becks lab</strain>
    </source>
</reference>
<protein>
    <submittedName>
        <fullName evidence="1">Uncharacterized protein</fullName>
    </submittedName>
</protein>
<dbReference type="AlphaFoldDB" id="A0A814L9L7"/>
<dbReference type="Proteomes" id="UP000663879">
    <property type="component" value="Unassembled WGS sequence"/>
</dbReference>